<dbReference type="PANTHER" id="PTHR36838">
    <property type="entry name" value="AUXIN EFFLUX CARRIER FAMILY PROTEIN"/>
    <property type="match status" value="1"/>
</dbReference>
<dbReference type="RefSeq" id="WP_369018923.1">
    <property type="nucleotide sequence ID" value="NZ_CP121689.1"/>
</dbReference>
<reference evidence="9 10" key="1">
    <citation type="submission" date="2023-03" db="EMBL/GenBank/DDBJ databases">
        <title>Novel Species.</title>
        <authorList>
            <person name="Ma S."/>
        </authorList>
    </citation>
    <scope>NUCLEOTIDE SEQUENCE [LARGE SCALE GENOMIC DNA]</scope>
    <source>
        <strain evidence="9 10">B11</strain>
    </source>
</reference>
<evidence type="ECO:0000256" key="3">
    <source>
        <dbReference type="ARBA" id="ARBA00022448"/>
    </source>
</evidence>
<keyword evidence="3" id="KW-0813">Transport</keyword>
<proteinExistence type="inferred from homology"/>
<dbReference type="PANTHER" id="PTHR36838:SF1">
    <property type="entry name" value="SLR1864 PROTEIN"/>
    <property type="match status" value="1"/>
</dbReference>
<organism evidence="9 10">
    <name type="scientific">Thermatribacter velox</name>
    <dbReference type="NCBI Taxonomy" id="3039681"/>
    <lineage>
        <taxon>Bacteria</taxon>
        <taxon>Pseudomonadati</taxon>
        <taxon>Atribacterota</taxon>
        <taxon>Atribacteria</taxon>
        <taxon>Atribacterales</taxon>
        <taxon>Thermatribacteraceae</taxon>
        <taxon>Thermatribacter</taxon>
    </lineage>
</organism>
<evidence type="ECO:0000313" key="10">
    <source>
        <dbReference type="Proteomes" id="UP001461341"/>
    </source>
</evidence>
<sequence length="315" mass="35547">MMIFIDAIQGILVIVVLVLLGYWLAYLKWFGEREFNLFSKLVINIALPCYMVYNFASDFELKGLLTAKQGVLVPFISILFAYFLAFGLGKIARVPEKRAGLFRVTFAMSNTIFVGLPLTQVLLGEEALPYVLLYYFGNTTLFWTLGVWGIISDATTERLPFWNIDLLKRVLNPPLIAFFIGVGAMFFELKLPEFALKSLKMVGGLTTPLALFCVGMNIRFMGFRRIIFDSNSALALLGRFLFTPLITWLVSIVLGIPELMKDVFVVVAAMPVMMQSSVVARFYEADFEYATSMVAYSTLLSIIIAPLMRIIIAYW</sequence>
<dbReference type="Proteomes" id="UP001461341">
    <property type="component" value="Chromosome"/>
</dbReference>
<feature type="transmembrane region" description="Helical" evidence="8">
    <location>
        <begin position="233"/>
        <end position="257"/>
    </location>
</feature>
<dbReference type="InterPro" id="IPR038770">
    <property type="entry name" value="Na+/solute_symporter_sf"/>
</dbReference>
<accession>A0ABZ2YFW7</accession>
<evidence type="ECO:0000313" key="9">
    <source>
        <dbReference type="EMBL" id="WZL76759.1"/>
    </source>
</evidence>
<feature type="transmembrane region" description="Helical" evidence="8">
    <location>
        <begin position="6"/>
        <end position="25"/>
    </location>
</feature>
<keyword evidence="7 8" id="KW-0472">Membrane</keyword>
<evidence type="ECO:0000256" key="2">
    <source>
        <dbReference type="ARBA" id="ARBA00010145"/>
    </source>
</evidence>
<dbReference type="Gene3D" id="1.20.1530.20">
    <property type="match status" value="1"/>
</dbReference>
<evidence type="ECO:0000256" key="5">
    <source>
        <dbReference type="ARBA" id="ARBA00022692"/>
    </source>
</evidence>
<keyword evidence="5 8" id="KW-0812">Transmembrane</keyword>
<dbReference type="EMBL" id="CP121689">
    <property type="protein sequence ID" value="WZL76759.1"/>
    <property type="molecule type" value="Genomic_DNA"/>
</dbReference>
<protein>
    <submittedName>
        <fullName evidence="9">AEC family transporter</fullName>
    </submittedName>
</protein>
<feature type="transmembrane region" description="Helical" evidence="8">
    <location>
        <begin position="171"/>
        <end position="189"/>
    </location>
</feature>
<feature type="transmembrane region" description="Helical" evidence="8">
    <location>
        <begin position="294"/>
        <end position="314"/>
    </location>
</feature>
<evidence type="ECO:0000256" key="8">
    <source>
        <dbReference type="SAM" id="Phobius"/>
    </source>
</evidence>
<keyword evidence="10" id="KW-1185">Reference proteome</keyword>
<feature type="transmembrane region" description="Helical" evidence="8">
    <location>
        <begin position="71"/>
        <end position="89"/>
    </location>
</feature>
<comment type="similarity">
    <text evidence="2">Belongs to the auxin efflux carrier (TC 2.A.69) family.</text>
</comment>
<evidence type="ECO:0000256" key="1">
    <source>
        <dbReference type="ARBA" id="ARBA00004651"/>
    </source>
</evidence>
<name>A0ABZ2YFW7_9BACT</name>
<feature type="transmembrane region" description="Helical" evidence="8">
    <location>
        <begin position="201"/>
        <end position="221"/>
    </location>
</feature>
<evidence type="ECO:0000256" key="6">
    <source>
        <dbReference type="ARBA" id="ARBA00022989"/>
    </source>
</evidence>
<evidence type="ECO:0000256" key="4">
    <source>
        <dbReference type="ARBA" id="ARBA00022475"/>
    </source>
</evidence>
<dbReference type="InterPro" id="IPR004776">
    <property type="entry name" value="Mem_transp_PIN-like"/>
</dbReference>
<keyword evidence="4" id="KW-1003">Cell membrane</keyword>
<keyword evidence="6 8" id="KW-1133">Transmembrane helix</keyword>
<evidence type="ECO:0000256" key="7">
    <source>
        <dbReference type="ARBA" id="ARBA00023136"/>
    </source>
</evidence>
<feature type="transmembrane region" description="Helical" evidence="8">
    <location>
        <begin position="37"/>
        <end position="56"/>
    </location>
</feature>
<dbReference type="Pfam" id="PF03547">
    <property type="entry name" value="Mem_trans"/>
    <property type="match status" value="1"/>
</dbReference>
<feature type="transmembrane region" description="Helical" evidence="8">
    <location>
        <begin position="101"/>
        <end position="120"/>
    </location>
</feature>
<feature type="transmembrane region" description="Helical" evidence="8">
    <location>
        <begin position="132"/>
        <end position="151"/>
    </location>
</feature>
<comment type="subcellular location">
    <subcellularLocation>
        <location evidence="1">Cell membrane</location>
        <topology evidence="1">Multi-pass membrane protein</topology>
    </subcellularLocation>
</comment>
<gene>
    <name evidence="9" type="ORF">QBE54_03240</name>
</gene>